<gene>
    <name evidence="7" type="ORF">GCM10011498_36950</name>
</gene>
<comment type="similarity">
    <text evidence="1">Belongs to the SCO1/2 family.</text>
</comment>
<dbReference type="Proteomes" id="UP000628017">
    <property type="component" value="Unassembled WGS sequence"/>
</dbReference>
<evidence type="ECO:0000256" key="1">
    <source>
        <dbReference type="ARBA" id="ARBA00010996"/>
    </source>
</evidence>
<dbReference type="InterPro" id="IPR003782">
    <property type="entry name" value="SCO1/SenC"/>
</dbReference>
<evidence type="ECO:0000256" key="2">
    <source>
        <dbReference type="ARBA" id="ARBA00023008"/>
    </source>
</evidence>
<dbReference type="GO" id="GO:0046872">
    <property type="term" value="F:metal ion binding"/>
    <property type="evidence" value="ECO:0007669"/>
    <property type="project" value="UniProtKB-KW"/>
</dbReference>
<feature type="binding site" evidence="3">
    <location>
        <position position="164"/>
    </location>
    <ligand>
        <name>Cu cation</name>
        <dbReference type="ChEBI" id="CHEBI:23378"/>
    </ligand>
</feature>
<name>A0A916R428_9RHOB</name>
<feature type="disulfide bond" description="Redox-active" evidence="4">
    <location>
        <begin position="76"/>
        <end position="80"/>
    </location>
</feature>
<accession>A0A916R428</accession>
<feature type="binding site" evidence="3">
    <location>
        <position position="76"/>
    </location>
    <ligand>
        <name>Cu cation</name>
        <dbReference type="ChEBI" id="CHEBI:23378"/>
    </ligand>
</feature>
<feature type="domain" description="Thioredoxin" evidence="6">
    <location>
        <begin position="38"/>
        <end position="203"/>
    </location>
</feature>
<evidence type="ECO:0000256" key="4">
    <source>
        <dbReference type="PIRSR" id="PIRSR603782-2"/>
    </source>
</evidence>
<dbReference type="InterPro" id="IPR036249">
    <property type="entry name" value="Thioredoxin-like_sf"/>
</dbReference>
<evidence type="ECO:0000313" key="7">
    <source>
        <dbReference type="EMBL" id="GGA32358.1"/>
    </source>
</evidence>
<dbReference type="PANTHER" id="PTHR12151">
    <property type="entry name" value="ELECTRON TRANSPORT PROTIN SCO1/SENC FAMILY MEMBER"/>
    <property type="match status" value="1"/>
</dbReference>
<dbReference type="RefSeq" id="WP_188678725.1">
    <property type="nucleotide sequence ID" value="NZ_BMKA01000009.1"/>
</dbReference>
<dbReference type="PROSITE" id="PS51352">
    <property type="entry name" value="THIOREDOXIN_2"/>
    <property type="match status" value="1"/>
</dbReference>
<evidence type="ECO:0000259" key="6">
    <source>
        <dbReference type="PROSITE" id="PS51352"/>
    </source>
</evidence>
<dbReference type="PANTHER" id="PTHR12151:SF25">
    <property type="entry name" value="LINALOOL DEHYDRATASE_ISOMERASE DOMAIN-CONTAINING PROTEIN"/>
    <property type="match status" value="1"/>
</dbReference>
<evidence type="ECO:0000256" key="3">
    <source>
        <dbReference type="PIRSR" id="PIRSR603782-1"/>
    </source>
</evidence>
<keyword evidence="2 3" id="KW-0186">Copper</keyword>
<evidence type="ECO:0000313" key="8">
    <source>
        <dbReference type="Proteomes" id="UP000628017"/>
    </source>
</evidence>
<keyword evidence="5" id="KW-0812">Transmembrane</keyword>
<protein>
    <submittedName>
        <fullName evidence="7">SCO family protein</fullName>
    </submittedName>
</protein>
<comment type="caution">
    <text evidence="7">The sequence shown here is derived from an EMBL/GenBank/DDBJ whole genome shotgun (WGS) entry which is preliminary data.</text>
</comment>
<dbReference type="InterPro" id="IPR013766">
    <property type="entry name" value="Thioredoxin_domain"/>
</dbReference>
<keyword evidence="5" id="KW-1133">Transmembrane helix</keyword>
<sequence>MKQIGKILIACGLAILAVLFIGWWQVDGPGAASVPGKRSLPLTEMDFELTNQNGEAVGPKTLIGQPSLVFFGFTYCPDVCPTTLSDISAWLDEIGPDAEALNTILISVDPDRDTVEVMAEYVSYFHPQIQGWTGSDVQVASAAAGFRAVYEKVMREDGDYTMNHTAGVFLFDATGRFVTTIDYHEPREFAVPKIRRAMQSQDERPET</sequence>
<reference evidence="7" key="1">
    <citation type="journal article" date="2014" name="Int. J. Syst. Evol. Microbiol.">
        <title>Complete genome sequence of Corynebacterium casei LMG S-19264T (=DSM 44701T), isolated from a smear-ripened cheese.</title>
        <authorList>
            <consortium name="US DOE Joint Genome Institute (JGI-PGF)"/>
            <person name="Walter F."/>
            <person name="Albersmeier A."/>
            <person name="Kalinowski J."/>
            <person name="Ruckert C."/>
        </authorList>
    </citation>
    <scope>NUCLEOTIDE SEQUENCE</scope>
    <source>
        <strain evidence="7">CGMCC 1.15880</strain>
    </source>
</reference>
<dbReference type="Pfam" id="PF02630">
    <property type="entry name" value="SCO1-SenC"/>
    <property type="match status" value="1"/>
</dbReference>
<reference evidence="7" key="2">
    <citation type="submission" date="2020-09" db="EMBL/GenBank/DDBJ databases">
        <authorList>
            <person name="Sun Q."/>
            <person name="Zhou Y."/>
        </authorList>
    </citation>
    <scope>NUCLEOTIDE SEQUENCE</scope>
    <source>
        <strain evidence="7">CGMCC 1.15880</strain>
    </source>
</reference>
<dbReference type="SUPFAM" id="SSF52833">
    <property type="entry name" value="Thioredoxin-like"/>
    <property type="match status" value="1"/>
</dbReference>
<dbReference type="FunFam" id="3.40.30.10:FF:000013">
    <property type="entry name" value="Blast:Protein SCO1 homolog, mitochondrial"/>
    <property type="match status" value="1"/>
</dbReference>
<dbReference type="CDD" id="cd02968">
    <property type="entry name" value="SCO"/>
    <property type="match status" value="1"/>
</dbReference>
<dbReference type="Gene3D" id="3.40.30.10">
    <property type="entry name" value="Glutaredoxin"/>
    <property type="match status" value="1"/>
</dbReference>
<dbReference type="AlphaFoldDB" id="A0A916R428"/>
<keyword evidence="4" id="KW-1015">Disulfide bond</keyword>
<feature type="binding site" evidence="3">
    <location>
        <position position="80"/>
    </location>
    <ligand>
        <name>Cu cation</name>
        <dbReference type="ChEBI" id="CHEBI:23378"/>
    </ligand>
</feature>
<proteinExistence type="inferred from homology"/>
<feature type="transmembrane region" description="Helical" evidence="5">
    <location>
        <begin position="7"/>
        <end position="26"/>
    </location>
</feature>
<keyword evidence="3" id="KW-0479">Metal-binding</keyword>
<evidence type="ECO:0000256" key="5">
    <source>
        <dbReference type="SAM" id="Phobius"/>
    </source>
</evidence>
<organism evidence="7 8">
    <name type="scientific">Neptunicoccus cionae</name>
    <dbReference type="NCBI Taxonomy" id="2035344"/>
    <lineage>
        <taxon>Bacteria</taxon>
        <taxon>Pseudomonadati</taxon>
        <taxon>Pseudomonadota</taxon>
        <taxon>Alphaproteobacteria</taxon>
        <taxon>Rhodobacterales</taxon>
        <taxon>Paracoccaceae</taxon>
        <taxon>Neptunicoccus</taxon>
    </lineage>
</organism>
<keyword evidence="5" id="KW-0472">Membrane</keyword>
<keyword evidence="8" id="KW-1185">Reference proteome</keyword>
<dbReference type="EMBL" id="BMKA01000009">
    <property type="protein sequence ID" value="GGA32358.1"/>
    <property type="molecule type" value="Genomic_DNA"/>
</dbReference>